<dbReference type="GO" id="GO:0035438">
    <property type="term" value="F:cyclic-di-GMP binding"/>
    <property type="evidence" value="ECO:0007669"/>
    <property type="project" value="InterPro"/>
</dbReference>
<feature type="domain" description="PilZ" evidence="2">
    <location>
        <begin position="22"/>
        <end position="91"/>
    </location>
</feature>
<dbReference type="PATRIC" id="fig|361183.4.peg.2245"/>
<keyword evidence="4" id="KW-1185">Reference proteome</keyword>
<accession>A0A0M4M9L7</accession>
<dbReference type="Proteomes" id="UP000057938">
    <property type="component" value="Chromosome"/>
</dbReference>
<dbReference type="InterPro" id="IPR009875">
    <property type="entry name" value="PilZ_domain"/>
</dbReference>
<dbReference type="STRING" id="361183.AMC99_02285"/>
<name>A0A0M4M9L7_9SPHN</name>
<proteinExistence type="predicted"/>
<evidence type="ECO:0000259" key="2">
    <source>
        <dbReference type="Pfam" id="PF07238"/>
    </source>
</evidence>
<evidence type="ECO:0000313" key="4">
    <source>
        <dbReference type="Proteomes" id="UP000057938"/>
    </source>
</evidence>
<dbReference type="Pfam" id="PF07238">
    <property type="entry name" value="PilZ"/>
    <property type="match status" value="1"/>
</dbReference>
<dbReference type="EMBL" id="CP012669">
    <property type="protein sequence ID" value="ALE17560.1"/>
    <property type="molecule type" value="Genomic_DNA"/>
</dbReference>
<reference evidence="3 4" key="1">
    <citation type="submission" date="2015-09" db="EMBL/GenBank/DDBJ databases">
        <title>Complete genome sequence of a benzo[a]pyrene-degrading bacterium Altererythrobacter epoxidivorans CGMCC 1.7731T.</title>
        <authorList>
            <person name="Li Z."/>
            <person name="Cheng H."/>
            <person name="Huo Y."/>
            <person name="Xu X."/>
        </authorList>
    </citation>
    <scope>NUCLEOTIDE SEQUENCE [LARGE SCALE GENOMIC DNA]</scope>
    <source>
        <strain evidence="3 4">CGMCC 1.7731</strain>
    </source>
</reference>
<evidence type="ECO:0000256" key="1">
    <source>
        <dbReference type="SAM" id="MobiDB-lite"/>
    </source>
</evidence>
<dbReference type="AlphaFoldDB" id="A0A0M4M9L7"/>
<dbReference type="OrthoDB" id="9794070at2"/>
<sequence length="127" mass="13886">MMRTRKVERKQTELAGQCCTSQGRLFDITVHDLSDGGCRFADDDPALFVGAPTNIMINGTGPHRCFVRWREDGQVGVSFVRPMSGDEIEQVLSGKMPPRAPVESLPAERPAAAPQPAAPTGMVRRFC</sequence>
<evidence type="ECO:0000313" key="3">
    <source>
        <dbReference type="EMBL" id="ALE17560.1"/>
    </source>
</evidence>
<dbReference type="RefSeq" id="WP_061926569.1">
    <property type="nucleotide sequence ID" value="NZ_CP012669.1"/>
</dbReference>
<feature type="compositionally biased region" description="Low complexity" evidence="1">
    <location>
        <begin position="107"/>
        <end position="119"/>
    </location>
</feature>
<organism evidence="3 4">
    <name type="scientific">Altererythrobacter epoxidivorans</name>
    <dbReference type="NCBI Taxonomy" id="361183"/>
    <lineage>
        <taxon>Bacteria</taxon>
        <taxon>Pseudomonadati</taxon>
        <taxon>Pseudomonadota</taxon>
        <taxon>Alphaproteobacteria</taxon>
        <taxon>Sphingomonadales</taxon>
        <taxon>Erythrobacteraceae</taxon>
        <taxon>Altererythrobacter</taxon>
    </lineage>
</organism>
<feature type="region of interest" description="Disordered" evidence="1">
    <location>
        <begin position="94"/>
        <end position="120"/>
    </location>
</feature>
<protein>
    <recommendedName>
        <fullName evidence="2">PilZ domain-containing protein</fullName>
    </recommendedName>
</protein>
<dbReference type="SUPFAM" id="SSF141371">
    <property type="entry name" value="PilZ domain-like"/>
    <property type="match status" value="1"/>
</dbReference>
<dbReference type="KEGG" id="aep:AMC99_02285"/>
<gene>
    <name evidence="3" type="ORF">AMC99_02285</name>
</gene>